<feature type="domain" description="Methyltransferase type 11" evidence="2">
    <location>
        <begin position="38"/>
        <end position="139"/>
    </location>
</feature>
<dbReference type="CDD" id="cd02440">
    <property type="entry name" value="AdoMet_MTases"/>
    <property type="match status" value="1"/>
</dbReference>
<protein>
    <submittedName>
        <fullName evidence="3">Methyltransferase type 11</fullName>
    </submittedName>
</protein>
<dbReference type="InterPro" id="IPR029063">
    <property type="entry name" value="SAM-dependent_MTases_sf"/>
</dbReference>
<evidence type="ECO:0000259" key="2">
    <source>
        <dbReference type="Pfam" id="PF08241"/>
    </source>
</evidence>
<comment type="caution">
    <text evidence="3">The sequence shown here is derived from an EMBL/GenBank/DDBJ whole genome shotgun (WGS) entry which is preliminary data.</text>
</comment>
<dbReference type="EMBL" id="PDNZ01000010">
    <property type="protein sequence ID" value="PWW81132.1"/>
    <property type="molecule type" value="Genomic_DNA"/>
</dbReference>
<dbReference type="Proteomes" id="UP000246278">
    <property type="component" value="Unassembled WGS sequence"/>
</dbReference>
<dbReference type="PANTHER" id="PTHR44068">
    <property type="entry name" value="ZGC:194242"/>
    <property type="match status" value="1"/>
</dbReference>
<evidence type="ECO:0000256" key="1">
    <source>
        <dbReference type="ARBA" id="ARBA00022679"/>
    </source>
</evidence>
<dbReference type="InterPro" id="IPR050447">
    <property type="entry name" value="Erg6_SMT_methyltransf"/>
</dbReference>
<sequence length="269" mass="29542">MSDIETVVRTAFVSQPLREPVLRSAIKALRLSSGSRGLDAGCGIGLQTMLLAQNVGPAGHITGLDVSSEILAYAKDVVGKAGLSEMIAFREGDVNRLPFNDNSFDWAWSADCVGYTPVEPLPMVKELARVVKPGGSVAILAWSSEKLLPGYPLLEARLNATSSGMAPFTRRRRPELHVMRALGWFREVGLVELSSSTFAGSVQACLTDELYRALAALFQMRWHGVESELTKEDQAEYRRLCLPESQDFLLNHPDYAAFFTYSMFHGKVG</sequence>
<gene>
    <name evidence="3" type="ORF">CR164_11905</name>
</gene>
<accession>A0A317T356</accession>
<evidence type="ECO:0000313" key="3">
    <source>
        <dbReference type="EMBL" id="PWW81132.1"/>
    </source>
</evidence>
<keyword evidence="4" id="KW-1185">Reference proteome</keyword>
<dbReference type="SUPFAM" id="SSF53335">
    <property type="entry name" value="S-adenosyl-L-methionine-dependent methyltransferases"/>
    <property type="match status" value="1"/>
</dbReference>
<dbReference type="OrthoDB" id="9770553at2"/>
<dbReference type="InterPro" id="IPR013216">
    <property type="entry name" value="Methyltransf_11"/>
</dbReference>
<proteinExistence type="predicted"/>
<evidence type="ECO:0000313" key="4">
    <source>
        <dbReference type="Proteomes" id="UP000246278"/>
    </source>
</evidence>
<reference evidence="4" key="1">
    <citation type="submission" date="2017-10" db="EMBL/GenBank/DDBJ databases">
        <authorList>
            <person name="Gaisin V.A."/>
            <person name="Rysina M.S."/>
            <person name="Grouzdev D.S."/>
        </authorList>
    </citation>
    <scope>NUCLEOTIDE SEQUENCE [LARGE SCALE GENOMIC DNA]</scope>
    <source>
        <strain evidence="4">V1</strain>
    </source>
</reference>
<dbReference type="Gene3D" id="3.40.50.150">
    <property type="entry name" value="Vaccinia Virus protein VP39"/>
    <property type="match status" value="1"/>
</dbReference>
<dbReference type="Pfam" id="PF08241">
    <property type="entry name" value="Methyltransf_11"/>
    <property type="match status" value="1"/>
</dbReference>
<dbReference type="GO" id="GO:0008757">
    <property type="term" value="F:S-adenosylmethionine-dependent methyltransferase activity"/>
    <property type="evidence" value="ECO:0007669"/>
    <property type="project" value="InterPro"/>
</dbReference>
<dbReference type="PANTHER" id="PTHR44068:SF11">
    <property type="entry name" value="GERANYL DIPHOSPHATE 2-C-METHYLTRANSFERASE"/>
    <property type="match status" value="1"/>
</dbReference>
<dbReference type="GO" id="GO:0032259">
    <property type="term" value="P:methylation"/>
    <property type="evidence" value="ECO:0007669"/>
    <property type="project" value="UniProtKB-KW"/>
</dbReference>
<organism evidence="3 4">
    <name type="scientific">Prosthecochloris marina</name>
    <dbReference type="NCBI Taxonomy" id="2017681"/>
    <lineage>
        <taxon>Bacteria</taxon>
        <taxon>Pseudomonadati</taxon>
        <taxon>Chlorobiota</taxon>
        <taxon>Chlorobiia</taxon>
        <taxon>Chlorobiales</taxon>
        <taxon>Chlorobiaceae</taxon>
        <taxon>Prosthecochloris</taxon>
    </lineage>
</organism>
<dbReference type="AlphaFoldDB" id="A0A317T356"/>
<keyword evidence="1 3" id="KW-0808">Transferase</keyword>
<name>A0A317T356_9CHLB</name>
<keyword evidence="3" id="KW-0489">Methyltransferase</keyword>